<feature type="transmembrane region" description="Helical" evidence="2">
    <location>
        <begin position="62"/>
        <end position="80"/>
    </location>
</feature>
<evidence type="ECO:0000313" key="4">
    <source>
        <dbReference type="Proteomes" id="UP000460435"/>
    </source>
</evidence>
<proteinExistence type="predicted"/>
<keyword evidence="2" id="KW-0472">Membrane</keyword>
<comment type="caution">
    <text evidence="3">The sequence shown here is derived from an EMBL/GenBank/DDBJ whole genome shotgun (WGS) entry which is preliminary data.</text>
</comment>
<evidence type="ECO:0008006" key="5">
    <source>
        <dbReference type="Google" id="ProtNLM"/>
    </source>
</evidence>
<keyword evidence="4" id="KW-1185">Reference proteome</keyword>
<dbReference type="RefSeq" id="WP_162450266.1">
    <property type="nucleotide sequence ID" value="NZ_WLZY01000003.1"/>
</dbReference>
<dbReference type="EMBL" id="WLZY01000003">
    <property type="protein sequence ID" value="NDL57577.1"/>
    <property type="molecule type" value="Genomic_DNA"/>
</dbReference>
<evidence type="ECO:0000256" key="1">
    <source>
        <dbReference type="SAM" id="MobiDB-lite"/>
    </source>
</evidence>
<name>A0A7K3M3G7_9ACTN</name>
<dbReference type="Proteomes" id="UP000460435">
    <property type="component" value="Unassembled WGS sequence"/>
</dbReference>
<feature type="compositionally biased region" description="Basic and acidic residues" evidence="1">
    <location>
        <begin position="89"/>
        <end position="105"/>
    </location>
</feature>
<feature type="transmembrane region" description="Helical" evidence="2">
    <location>
        <begin position="32"/>
        <end position="55"/>
    </location>
</feature>
<gene>
    <name evidence="3" type="ORF">F7O44_10870</name>
</gene>
<organism evidence="3 4">
    <name type="scientific">Phytoactinopolyspora mesophila</name>
    <dbReference type="NCBI Taxonomy" id="2650750"/>
    <lineage>
        <taxon>Bacteria</taxon>
        <taxon>Bacillati</taxon>
        <taxon>Actinomycetota</taxon>
        <taxon>Actinomycetes</taxon>
        <taxon>Jiangellales</taxon>
        <taxon>Jiangellaceae</taxon>
        <taxon>Phytoactinopolyspora</taxon>
    </lineage>
</organism>
<keyword evidence="2" id="KW-0812">Transmembrane</keyword>
<feature type="region of interest" description="Disordered" evidence="1">
    <location>
        <begin position="85"/>
        <end position="124"/>
    </location>
</feature>
<sequence length="138" mass="14425">MGTLISILVAVLGTGMVAVSVREVRTKGAAAALQMAAFGLLLVGASATGLVRFVTQIAFNPLAWIGVGLLSLAGVLFVVGQKLEGPSAKPEKTKKVEESGKKKPAVEQSPKGRKKSKGDDVDDDFDDIQAILRKHGIE</sequence>
<evidence type="ECO:0000313" key="3">
    <source>
        <dbReference type="EMBL" id="NDL57577.1"/>
    </source>
</evidence>
<keyword evidence="2" id="KW-1133">Transmembrane helix</keyword>
<evidence type="ECO:0000256" key="2">
    <source>
        <dbReference type="SAM" id="Phobius"/>
    </source>
</evidence>
<reference evidence="3 4" key="1">
    <citation type="submission" date="2019-11" db="EMBL/GenBank/DDBJ databases">
        <authorList>
            <person name="Li X.-J."/>
            <person name="Feng X.-M."/>
        </authorList>
    </citation>
    <scope>NUCLEOTIDE SEQUENCE [LARGE SCALE GENOMIC DNA]</scope>
    <source>
        <strain evidence="3 4">XMNu-373</strain>
    </source>
</reference>
<accession>A0A7K3M3G7</accession>
<dbReference type="AlphaFoldDB" id="A0A7K3M3G7"/>
<protein>
    <recommendedName>
        <fullName evidence="5">Cellulose synthase</fullName>
    </recommendedName>
</protein>